<dbReference type="PANTHER" id="PTHR42648">
    <property type="entry name" value="TRANSPOSASE, PUTATIVE-RELATED"/>
    <property type="match status" value="1"/>
</dbReference>
<dbReference type="SUPFAM" id="SSF53098">
    <property type="entry name" value="Ribonuclease H-like"/>
    <property type="match status" value="1"/>
</dbReference>
<evidence type="ECO:0000256" key="3">
    <source>
        <dbReference type="SAM" id="MobiDB-lite"/>
    </source>
</evidence>
<dbReference type="Pfam" id="PF07727">
    <property type="entry name" value="RVT_2"/>
    <property type="match status" value="1"/>
</dbReference>
<dbReference type="EMBL" id="OIVN01000192">
    <property type="protein sequence ID" value="SPC75995.1"/>
    <property type="molecule type" value="Genomic_DNA"/>
</dbReference>
<keyword evidence="1" id="KW-0479">Metal-binding</keyword>
<dbReference type="Gene3D" id="3.30.420.10">
    <property type="entry name" value="Ribonuclease H-like superfamily/Ribonuclease H"/>
    <property type="match status" value="1"/>
</dbReference>
<dbReference type="PROSITE" id="PS50994">
    <property type="entry name" value="INTEGRASE"/>
    <property type="match status" value="1"/>
</dbReference>
<dbReference type="InterPro" id="IPR036397">
    <property type="entry name" value="RNaseH_sf"/>
</dbReference>
<accession>A0A2N9EMI1</accession>
<feature type="region of interest" description="Disordered" evidence="3">
    <location>
        <begin position="307"/>
        <end position="368"/>
    </location>
</feature>
<dbReference type="PANTHER" id="PTHR42648:SF31">
    <property type="entry name" value="RNA-DIRECTED DNA POLYMERASE"/>
    <property type="match status" value="1"/>
</dbReference>
<dbReference type="InterPro" id="IPR039537">
    <property type="entry name" value="Retrotran_Ty1/copia-like"/>
</dbReference>
<dbReference type="InterPro" id="IPR043502">
    <property type="entry name" value="DNA/RNA_pol_sf"/>
</dbReference>
<dbReference type="InterPro" id="IPR012337">
    <property type="entry name" value="RNaseH-like_sf"/>
</dbReference>
<feature type="compositionally biased region" description="Polar residues" evidence="3">
    <location>
        <begin position="325"/>
        <end position="368"/>
    </location>
</feature>
<sequence>MQSTLDSWTVMKGNHKQRPPIEVSRIMPKKLVLVLPDVIPLPQLSLALPPPKSRRLAAKKLIHHQKDPLPPSDLSLPNSDHDTTGTVGKLLRRLTEQHKKAKDVWDMLVSRYIGLDGTREHHLMLLLSQLSDPSPMPSLSVHIELAYTPPVLPTITTADGFTMTDSQTRQLVGIARKVGQLFELTSLHFLSSLVSAPTQYSKVIKVFQSDNARKQTDFFTILKHYGTIFHTSCTGTSQQNGRAERKLCHILDTIKALTNAASTPVSFWGEATLTAVYTINQCPSPVIQNKTPYEWLFGTTPNYSLLKGNSNSQDDPLPDLFPKIPSTSTESVNPISDESSPADPTSDESPTADPSFNESPLSTPIVNPVNTIAPKPRHSYRQAMKEELDALLKTGTWDLVNLPASKSIIGCKWVYKIKTRSDGIIDRYKAHLVAKGFTQEYGIDYKETFALMARLSSVHTLIAVSASQHWPLFQMDVKNAFLNGELTEEVYMQLPPGFSHPLGFSHKVCRLRRALYGLKQAP</sequence>
<proteinExistence type="predicted"/>
<dbReference type="InterPro" id="IPR013103">
    <property type="entry name" value="RVT_2"/>
</dbReference>
<evidence type="ECO:0000259" key="4">
    <source>
        <dbReference type="PROSITE" id="PS50994"/>
    </source>
</evidence>
<organism evidence="5">
    <name type="scientific">Fagus sylvatica</name>
    <name type="common">Beechnut</name>
    <dbReference type="NCBI Taxonomy" id="28930"/>
    <lineage>
        <taxon>Eukaryota</taxon>
        <taxon>Viridiplantae</taxon>
        <taxon>Streptophyta</taxon>
        <taxon>Embryophyta</taxon>
        <taxon>Tracheophyta</taxon>
        <taxon>Spermatophyta</taxon>
        <taxon>Magnoliopsida</taxon>
        <taxon>eudicotyledons</taxon>
        <taxon>Gunneridae</taxon>
        <taxon>Pentapetalae</taxon>
        <taxon>rosids</taxon>
        <taxon>fabids</taxon>
        <taxon>Fagales</taxon>
        <taxon>Fagaceae</taxon>
        <taxon>Fagus</taxon>
    </lineage>
</organism>
<dbReference type="GO" id="GO:0015074">
    <property type="term" value="P:DNA integration"/>
    <property type="evidence" value="ECO:0007669"/>
    <property type="project" value="InterPro"/>
</dbReference>
<dbReference type="GO" id="GO:0003676">
    <property type="term" value="F:nucleic acid binding"/>
    <property type="evidence" value="ECO:0007669"/>
    <property type="project" value="InterPro"/>
</dbReference>
<feature type="domain" description="Integrase catalytic" evidence="4">
    <location>
        <begin position="133"/>
        <end position="300"/>
    </location>
</feature>
<gene>
    <name evidence="5" type="ORF">FSB_LOCUS3877</name>
</gene>
<dbReference type="SUPFAM" id="SSF56672">
    <property type="entry name" value="DNA/RNA polymerases"/>
    <property type="match status" value="1"/>
</dbReference>
<dbReference type="InterPro" id="IPR001584">
    <property type="entry name" value="Integrase_cat-core"/>
</dbReference>
<keyword evidence="2" id="KW-0378">Hydrolase</keyword>
<evidence type="ECO:0000256" key="1">
    <source>
        <dbReference type="ARBA" id="ARBA00022723"/>
    </source>
</evidence>
<dbReference type="GO" id="GO:0016787">
    <property type="term" value="F:hydrolase activity"/>
    <property type="evidence" value="ECO:0007669"/>
    <property type="project" value="UniProtKB-KW"/>
</dbReference>
<evidence type="ECO:0000313" key="5">
    <source>
        <dbReference type="EMBL" id="SPC75995.1"/>
    </source>
</evidence>
<evidence type="ECO:0000256" key="2">
    <source>
        <dbReference type="ARBA" id="ARBA00022801"/>
    </source>
</evidence>
<dbReference type="AlphaFoldDB" id="A0A2N9EMI1"/>
<name>A0A2N9EMI1_FAGSY</name>
<dbReference type="GO" id="GO:0046872">
    <property type="term" value="F:metal ion binding"/>
    <property type="evidence" value="ECO:0007669"/>
    <property type="project" value="UniProtKB-KW"/>
</dbReference>
<reference evidence="5" key="1">
    <citation type="submission" date="2018-02" db="EMBL/GenBank/DDBJ databases">
        <authorList>
            <person name="Cohen D.B."/>
            <person name="Kent A.D."/>
        </authorList>
    </citation>
    <scope>NUCLEOTIDE SEQUENCE</scope>
</reference>
<protein>
    <recommendedName>
        <fullName evidence="4">Integrase catalytic domain-containing protein</fullName>
    </recommendedName>
</protein>